<organism evidence="1 2">
    <name type="scientific">Segatella copri</name>
    <dbReference type="NCBI Taxonomy" id="165179"/>
    <lineage>
        <taxon>Bacteria</taxon>
        <taxon>Pseudomonadati</taxon>
        <taxon>Bacteroidota</taxon>
        <taxon>Bacteroidia</taxon>
        <taxon>Bacteroidales</taxon>
        <taxon>Prevotellaceae</taxon>
        <taxon>Segatella</taxon>
    </lineage>
</organism>
<proteinExistence type="predicted"/>
<dbReference type="Proteomes" id="UP000406735">
    <property type="component" value="Unassembled WGS sequence"/>
</dbReference>
<comment type="caution">
    <text evidence="1">The sequence shown here is derived from an EMBL/GenBank/DDBJ whole genome shotgun (WGS) entry which is preliminary data.</text>
</comment>
<dbReference type="EMBL" id="VZCY01000003">
    <property type="protein sequence ID" value="MQN08359.1"/>
    <property type="molecule type" value="Genomic_DNA"/>
</dbReference>
<evidence type="ECO:0000313" key="2">
    <source>
        <dbReference type="Proteomes" id="UP000406735"/>
    </source>
</evidence>
<protein>
    <recommendedName>
        <fullName evidence="3">BioY family protein</fullName>
    </recommendedName>
</protein>
<evidence type="ECO:0000313" key="1">
    <source>
        <dbReference type="EMBL" id="MQN08359.1"/>
    </source>
</evidence>
<dbReference type="AlphaFoldDB" id="A0A6A7VSM7"/>
<sequence length="112" mass="12393">MNKIIGLLVMVFMFLPWRPIVAIVAAVLFVNINGTELYGWQAGLAHGLFFLPNLVRHLFDGDVLFKATNCTAGYHVAWWIATVGSCIGWLVDATFSFMKASVFVGSDKAILR</sequence>
<dbReference type="RefSeq" id="WP_153080744.1">
    <property type="nucleotide sequence ID" value="NZ_VZAU01000038.1"/>
</dbReference>
<reference evidence="1 2" key="1">
    <citation type="submission" date="2019-09" db="EMBL/GenBank/DDBJ databases">
        <title>Distinct polysaccharide growth profiles of human intestinal Prevotella copri isolates.</title>
        <authorList>
            <person name="Fehlner-Peach H."/>
            <person name="Magnabosco C."/>
            <person name="Raghavan V."/>
            <person name="Scher J.U."/>
            <person name="Tett A."/>
            <person name="Cox L.M."/>
            <person name="Gottsegen C."/>
            <person name="Watters A."/>
            <person name="Wiltshire- Gordon J.D."/>
            <person name="Segata N."/>
            <person name="Bonneau R."/>
            <person name="Littman D.R."/>
        </authorList>
    </citation>
    <scope>NUCLEOTIDE SEQUENCE [LARGE SCALE GENOMIC DNA]</scope>
    <source>
        <strain evidence="2">iK21513</strain>
    </source>
</reference>
<evidence type="ECO:0008006" key="3">
    <source>
        <dbReference type="Google" id="ProtNLM"/>
    </source>
</evidence>
<gene>
    <name evidence="1" type="ORF">F7D97_00095</name>
</gene>
<name>A0A6A7VSM7_9BACT</name>
<accession>A0A6A7VSM7</accession>